<organism evidence="2 3">
    <name type="scientific">Acidianus sulfidivorans JP7</name>
    <dbReference type="NCBI Taxonomy" id="619593"/>
    <lineage>
        <taxon>Archaea</taxon>
        <taxon>Thermoproteota</taxon>
        <taxon>Thermoprotei</taxon>
        <taxon>Sulfolobales</taxon>
        <taxon>Sulfolobaceae</taxon>
        <taxon>Acidianus</taxon>
    </lineage>
</organism>
<dbReference type="RefSeq" id="WP_110379364.1">
    <property type="nucleotide sequence ID" value="NZ_CP029288.2"/>
</dbReference>
<dbReference type="SUPFAM" id="SSF52540">
    <property type="entry name" value="P-loop containing nucleoside triphosphate hydrolases"/>
    <property type="match status" value="1"/>
</dbReference>
<evidence type="ECO:0000313" key="3">
    <source>
        <dbReference type="Proteomes" id="UP000248410"/>
    </source>
</evidence>
<dbReference type="KEGG" id="asul:DFR86_02180"/>
<gene>
    <name evidence="2" type="ORF">DFR86_02180</name>
</gene>
<dbReference type="GeneID" id="36836739"/>
<feature type="coiled-coil region" evidence="1">
    <location>
        <begin position="859"/>
        <end position="897"/>
    </location>
</feature>
<keyword evidence="3" id="KW-1185">Reference proteome</keyword>
<accession>A0A2U9IKM3</accession>
<protein>
    <recommendedName>
        <fullName evidence="4">KAP NTPase domain-containing protein</fullName>
    </recommendedName>
</protein>
<reference evidence="2 3" key="1">
    <citation type="submission" date="2018-05" db="EMBL/GenBank/DDBJ databases">
        <title>Complete Genome Sequences of Extremely Thermoacidophilic, Metal-Mobilizing Type-Strain Members of the Archaeal Family Sulfolobaceae: Acidianus brierleyi DSM-1651T, Acidianus sulfidivorans DSM-18786T, Metallosphaera hakonensis DSM-7519T, and Metallosphaera prunae DSM-10039T.</title>
        <authorList>
            <person name="Counts J.A."/>
            <person name="Kelly R.M."/>
        </authorList>
    </citation>
    <scope>NUCLEOTIDE SEQUENCE [LARGE SCALE GENOMIC DNA]</scope>
    <source>
        <strain evidence="2 3">JP7</strain>
    </source>
</reference>
<dbReference type="InterPro" id="IPR027417">
    <property type="entry name" value="P-loop_NTPase"/>
</dbReference>
<dbReference type="AlphaFoldDB" id="A0A2U9IKM3"/>
<dbReference type="Proteomes" id="UP000248410">
    <property type="component" value="Chromosome"/>
</dbReference>
<evidence type="ECO:0008006" key="4">
    <source>
        <dbReference type="Google" id="ProtNLM"/>
    </source>
</evidence>
<dbReference type="OrthoDB" id="36367at2157"/>
<dbReference type="EMBL" id="CP029288">
    <property type="protein sequence ID" value="AWR96474.1"/>
    <property type="molecule type" value="Genomic_DNA"/>
</dbReference>
<evidence type="ECO:0000256" key="1">
    <source>
        <dbReference type="SAM" id="Coils"/>
    </source>
</evidence>
<proteinExistence type="predicted"/>
<sequence length="1002" mass="117896">MTCNYRISETAADSSTLYKLYLCITGKTRYLQKLRFFNQIGWEIKRLESKRESPEIITVLADWGQGKSSFFDIIEEALKERKIPIEKSSFIDLLKKNDFSDIKDKPVYLIDEVESSVDYATFSKYEDNIRDFWITIKELANSKGNNIIYLSMTPSAYSKVFGVGGQLSILFPETYYSFIQRTKVIQIYPPTKLEYLAMLDCLFEFNSLNKKLLKYLDLPYWTISQERRKYTRLFNDIICKSIESKDTEEQIFKEIEASKDLNDEGETIKEDIYKIENNMDQTEINKFHKILLSRIFTDDDNIFINSLNKNLVKGFLIDYQKWIELSKDYEIPQEVEDFLIYYNPDKDFDKSLYVFISNDINKVIYEGVNIGDLQKIYEKAKFYSKSEAYAVEWNFFETLVNTNISGLVIDFKNREIKEKALKFVNENLLDISAEVDSIISLLRAMNFEISEKSYSKNIKFLKIKATKDYNIIVYKPDNDLDKLYDAIKRDTIHGIILLDKIPANNLDSLSIQILELNLSTPIKRQLLYLLFHYLHEESTKIKYDIIQIRLGELLKNINEFFDRISDNLNVPQLPLAKGNKRPIQSINWVFFAPVIFPQDYEKTFIDVNDIVNDKFRIFGSKQFHLEDIETSESFKDDILEYFKENGILNIKDNIIYYDDLAGPVLKKFSKIFSGYLKQKTDNPEDLILEYIYSISGIKDTKPRIYQILYKIYEKSPSLDFLIYSSVFSGEIIQYLNAESLCKDLKDKIDNYIKEIKDTDITFGYFITAKKRDSGIRTLKDMQASILKYYNSLEIAMKNKDYKNFLRIATVILTLYSLFKEFENDTVYSQNVVNKIKSEILDRINIISRAKKFLNISENLDEEKELNEILDEDIEKHINEIQNIIAELNRTRRTEELKTFIEAIQKSSNIDSNNLYLIIWEIYKASIEGVLVPFFDELKNSRLYRNSIRLRDIGLNINRLQNELDTIEKINPEINKLKTEVQTQKNKINQLISEIKGEINEFS</sequence>
<feature type="coiled-coil region" evidence="1">
    <location>
        <begin position="734"/>
        <end position="761"/>
    </location>
</feature>
<evidence type="ECO:0000313" key="2">
    <source>
        <dbReference type="EMBL" id="AWR96474.1"/>
    </source>
</evidence>
<feature type="coiled-coil region" evidence="1">
    <location>
        <begin position="949"/>
        <end position="1000"/>
    </location>
</feature>
<name>A0A2U9IKM3_9CREN</name>
<keyword evidence="1" id="KW-0175">Coiled coil</keyword>